<keyword evidence="9" id="KW-1185">Reference proteome</keyword>
<name>A0A3B3HVA6_ORYLA</name>
<feature type="compositionally biased region" description="Basic and acidic residues" evidence="6">
    <location>
        <begin position="1324"/>
        <end position="1356"/>
    </location>
</feature>
<feature type="compositionally biased region" description="Basic and acidic residues" evidence="6">
    <location>
        <begin position="1158"/>
        <end position="1170"/>
    </location>
</feature>
<evidence type="ECO:0000256" key="4">
    <source>
        <dbReference type="ARBA" id="ARBA00022833"/>
    </source>
</evidence>
<gene>
    <name evidence="8" type="primary">LOC101175269</name>
</gene>
<accession>A0A3B3HVA6</accession>
<dbReference type="GeneTree" id="ENSGT00990000203723"/>
<evidence type="ECO:0000256" key="2">
    <source>
        <dbReference type="ARBA" id="ARBA00022723"/>
    </source>
</evidence>
<feature type="compositionally biased region" description="Low complexity" evidence="6">
    <location>
        <begin position="105"/>
        <end position="125"/>
    </location>
</feature>
<feature type="compositionally biased region" description="Polar residues" evidence="6">
    <location>
        <begin position="163"/>
        <end position="174"/>
    </location>
</feature>
<dbReference type="PANTHER" id="PTHR15491:SF12">
    <property type="entry name" value="CDKN1A INTERACTING ZINC FINGER PROTEIN 1B ISOFORM X1-RELATED"/>
    <property type="match status" value="1"/>
</dbReference>
<feature type="compositionally biased region" description="Basic and acidic residues" evidence="6">
    <location>
        <begin position="1517"/>
        <end position="1532"/>
    </location>
</feature>
<feature type="compositionally biased region" description="Pro residues" evidence="6">
    <location>
        <begin position="15"/>
        <end position="24"/>
    </location>
</feature>
<evidence type="ECO:0000259" key="7">
    <source>
        <dbReference type="PROSITE" id="PS50171"/>
    </source>
</evidence>
<feature type="compositionally biased region" description="Basic residues" evidence="6">
    <location>
        <begin position="333"/>
        <end position="342"/>
    </location>
</feature>
<feature type="region of interest" description="Disordered" evidence="6">
    <location>
        <begin position="298"/>
        <end position="419"/>
    </location>
</feature>
<feature type="compositionally biased region" description="Polar residues" evidence="6">
    <location>
        <begin position="537"/>
        <end position="546"/>
    </location>
</feature>
<dbReference type="PROSITE" id="PS50171">
    <property type="entry name" value="ZF_MATRIN"/>
    <property type="match status" value="1"/>
</dbReference>
<feature type="compositionally biased region" description="Basic and acidic residues" evidence="6">
    <location>
        <begin position="1"/>
        <end position="14"/>
    </location>
</feature>
<reference evidence="8" key="2">
    <citation type="submission" date="2025-08" db="UniProtKB">
        <authorList>
            <consortium name="Ensembl"/>
        </authorList>
    </citation>
    <scope>IDENTIFICATION</scope>
    <source>
        <strain evidence="8">Hd-rR</strain>
    </source>
</reference>
<dbReference type="GO" id="GO:0005634">
    <property type="term" value="C:nucleus"/>
    <property type="evidence" value="ECO:0000318"/>
    <property type="project" value="GO_Central"/>
</dbReference>
<dbReference type="Gene3D" id="3.30.70.330">
    <property type="match status" value="1"/>
</dbReference>
<keyword evidence="5" id="KW-0539">Nucleus</keyword>
<reference evidence="8" key="3">
    <citation type="submission" date="2025-09" db="UniProtKB">
        <authorList>
            <consortium name="Ensembl"/>
        </authorList>
    </citation>
    <scope>IDENTIFICATION</scope>
    <source>
        <strain evidence="8">Hd-rR</strain>
    </source>
</reference>
<feature type="compositionally biased region" description="Basic and acidic residues" evidence="6">
    <location>
        <begin position="1133"/>
        <end position="1149"/>
    </location>
</feature>
<dbReference type="InterPro" id="IPR026811">
    <property type="entry name" value="CIZ1"/>
</dbReference>
<feature type="region of interest" description="Disordered" evidence="6">
    <location>
        <begin position="71"/>
        <end position="223"/>
    </location>
</feature>
<evidence type="ECO:0000256" key="5">
    <source>
        <dbReference type="ARBA" id="ARBA00023242"/>
    </source>
</evidence>
<dbReference type="RefSeq" id="XP_023822158.1">
    <property type="nucleotide sequence ID" value="XM_023966390.1"/>
</dbReference>
<dbReference type="GeneID" id="101175269"/>
<keyword evidence="3" id="KW-0863">Zinc-finger</keyword>
<feature type="region of interest" description="Disordered" evidence="6">
    <location>
        <begin position="1"/>
        <end position="25"/>
    </location>
</feature>
<feature type="compositionally biased region" description="Basic and acidic residues" evidence="6">
    <location>
        <begin position="1469"/>
        <end position="1491"/>
    </location>
</feature>
<feature type="region of interest" description="Disordered" evidence="6">
    <location>
        <begin position="528"/>
        <end position="552"/>
    </location>
</feature>
<proteinExistence type="predicted"/>
<dbReference type="STRING" id="8090.ENSORLP00000035546"/>
<dbReference type="OrthoDB" id="10072641at2759"/>
<dbReference type="Ensembl" id="ENSORLT00000032719.1">
    <property type="protein sequence ID" value="ENSORLP00000035546.1"/>
    <property type="gene ID" value="ENSORLG00000029679.1"/>
</dbReference>
<dbReference type="PANTHER" id="PTHR15491">
    <property type="match status" value="1"/>
</dbReference>
<dbReference type="Proteomes" id="UP000001038">
    <property type="component" value="Chromosome 18"/>
</dbReference>
<organism evidence="8 9">
    <name type="scientific">Oryzias latipes</name>
    <name type="common">Japanese rice fish</name>
    <name type="synonym">Japanese killifish</name>
    <dbReference type="NCBI Taxonomy" id="8090"/>
    <lineage>
        <taxon>Eukaryota</taxon>
        <taxon>Metazoa</taxon>
        <taxon>Chordata</taxon>
        <taxon>Craniata</taxon>
        <taxon>Vertebrata</taxon>
        <taxon>Euteleostomi</taxon>
        <taxon>Actinopterygii</taxon>
        <taxon>Neopterygii</taxon>
        <taxon>Teleostei</taxon>
        <taxon>Neoteleostei</taxon>
        <taxon>Acanthomorphata</taxon>
        <taxon>Ovalentaria</taxon>
        <taxon>Atherinomorphae</taxon>
        <taxon>Beloniformes</taxon>
        <taxon>Adrianichthyidae</taxon>
        <taxon>Oryziinae</taxon>
        <taxon>Oryzias</taxon>
    </lineage>
</organism>
<keyword evidence="2" id="KW-0479">Metal-binding</keyword>
<dbReference type="InterPro" id="IPR012677">
    <property type="entry name" value="Nucleotide-bd_a/b_plait_sf"/>
</dbReference>
<reference evidence="8 9" key="1">
    <citation type="journal article" date="2007" name="Nature">
        <title>The medaka draft genome and insights into vertebrate genome evolution.</title>
        <authorList>
            <person name="Kasahara M."/>
            <person name="Naruse K."/>
            <person name="Sasaki S."/>
            <person name="Nakatani Y."/>
            <person name="Qu W."/>
            <person name="Ahsan B."/>
            <person name="Yamada T."/>
            <person name="Nagayasu Y."/>
            <person name="Doi K."/>
            <person name="Kasai Y."/>
            <person name="Jindo T."/>
            <person name="Kobayashi D."/>
            <person name="Shimada A."/>
            <person name="Toyoda A."/>
            <person name="Kuroki Y."/>
            <person name="Fujiyama A."/>
            <person name="Sasaki T."/>
            <person name="Shimizu A."/>
            <person name="Asakawa S."/>
            <person name="Shimizu N."/>
            <person name="Hashimoto S."/>
            <person name="Yang J."/>
            <person name="Lee Y."/>
            <person name="Matsushima K."/>
            <person name="Sugano S."/>
            <person name="Sakaizumi M."/>
            <person name="Narita T."/>
            <person name="Ohishi K."/>
            <person name="Haga S."/>
            <person name="Ohta F."/>
            <person name="Nomoto H."/>
            <person name="Nogata K."/>
            <person name="Morishita T."/>
            <person name="Endo T."/>
            <person name="Shin-I T."/>
            <person name="Takeda H."/>
            <person name="Morishita S."/>
            <person name="Kohara Y."/>
        </authorList>
    </citation>
    <scope>NUCLEOTIDE SEQUENCE [LARGE SCALE GENOMIC DNA]</scope>
    <source>
        <strain evidence="8 9">Hd-rR</strain>
    </source>
</reference>
<feature type="compositionally biased region" description="Low complexity" evidence="6">
    <location>
        <begin position="1118"/>
        <end position="1132"/>
    </location>
</feature>
<dbReference type="InParanoid" id="A0A3B3HVA6"/>
<dbReference type="KEGG" id="ola:101175269"/>
<evidence type="ECO:0000313" key="9">
    <source>
        <dbReference type="Proteomes" id="UP000001038"/>
    </source>
</evidence>
<comment type="subcellular location">
    <subcellularLocation>
        <location evidence="1">Nucleus</location>
    </subcellularLocation>
</comment>
<feature type="domain" description="Matrin-type" evidence="7">
    <location>
        <begin position="1612"/>
        <end position="1643"/>
    </location>
</feature>
<feature type="compositionally biased region" description="Polar residues" evidence="6">
    <location>
        <begin position="1099"/>
        <end position="1117"/>
    </location>
</feature>
<feature type="compositionally biased region" description="Polar residues" evidence="6">
    <location>
        <begin position="1073"/>
        <end position="1091"/>
    </location>
</feature>
<feature type="compositionally biased region" description="Basic and acidic residues" evidence="6">
    <location>
        <begin position="1299"/>
        <end position="1312"/>
    </location>
</feature>
<evidence type="ECO:0000256" key="1">
    <source>
        <dbReference type="ARBA" id="ARBA00004123"/>
    </source>
</evidence>
<feature type="compositionally biased region" description="Basic and acidic residues" evidence="6">
    <location>
        <begin position="71"/>
        <end position="92"/>
    </location>
</feature>
<dbReference type="Bgee" id="ENSORLG00000029679">
    <property type="expression patterns" value="Expressed in blastula and 6 other cell types or tissues"/>
</dbReference>
<feature type="compositionally biased region" description="Basic and acidic residues" evidence="6">
    <location>
        <begin position="1446"/>
        <end position="1461"/>
    </location>
</feature>
<feature type="region of interest" description="Disordered" evidence="6">
    <location>
        <begin position="1073"/>
        <end position="1567"/>
    </location>
</feature>
<dbReference type="InterPro" id="IPR000690">
    <property type="entry name" value="Matrin/U1-C_Znf_C2H2"/>
</dbReference>
<dbReference type="GO" id="GO:0008270">
    <property type="term" value="F:zinc ion binding"/>
    <property type="evidence" value="ECO:0007669"/>
    <property type="project" value="UniProtKB-KW"/>
</dbReference>
<evidence type="ECO:0000313" key="8">
    <source>
        <dbReference type="Ensembl" id="ENSORLP00000035546.1"/>
    </source>
</evidence>
<dbReference type="GO" id="GO:0003676">
    <property type="term" value="F:nucleic acid binding"/>
    <property type="evidence" value="ECO:0007669"/>
    <property type="project" value="InterPro"/>
</dbReference>
<keyword evidence="4" id="KW-0862">Zinc</keyword>
<protein>
    <recommendedName>
        <fullName evidence="7">Matrin-type domain-containing protein</fullName>
    </recommendedName>
</protein>
<sequence>MDAFRERLSAEKPGHPPQEQPEPPQLKFTAEAAVALLQRFGLEKEDLEELVLYPEDQMTPIKLAEILRKIREEKDQRSGLESCRSLREDEGPAGRMIGFNDGGTSSSVASHSSSLKSGKSLQESKTSSAERPKLKPKQSLKSKVSKSAPPPLKKKKKPGALETVQTDGKNSSCKRSGKALAAAKPVTPAKKRKQEDQEPSVSGPPTKLTAVHAAPSHSSRQFPTEVLRSLPTPAMIQDYAAETPRVFPHSCCLCSKDSADMMDWFFHQTSSLHLLNCTLLRKRFPDWDGEVRSIRREASHWRQPHASWRPQEKRRRSWDGPSRSPPDLPPSRSRSRSPHRQRGSSAQQDRRGRRSPGLHRRRDSRERRSRSPSGSPHRKSSSADRGNPSRRGDVTPGAPPSPRRSRGRSSSTVTPLSNAERVAKRMLKNSAVQVLSRQSDVQTAVRTLAPVLLAELAKMASPSSPCEAETLELAKKVAKKLSKEKPVLKKSKRVTAGSVKSAASKKLQSKVSVDKKKALKKKAAVKVKAVRPKQTRTKNPGGTQPIQKKPGEPVKELVSAGCVSAAAVTSSTVGERLEENLTLTHFHCFDILELMENSSKKTKQLLNIKQMLITNLPQYHDGCYTQGELAKVLCPFGFELGEDNIYVIPQTQTAVVQMVDSADLQRAVGASAEGVFFKESRLGFAALSTKISMQPFGFYKDLMKKMSFKVTDDGTSTVFIQDISPCEVRKLRDALRKIGSVKNFLPLLNKVFVEFESTLDVDRLGVWFGLLKRGFGCRVYRLKTPTSSSTALPPRLPAKALPDNRDIVNGVIVLVTKCDVPEGSTSPFWIPMTTVPYLFPTASAWFIIPNYVTVKATPDIQTAGPIGSKFCTVMLTGLPEGNYTFTDITKRVSPYFPKEDDSVLSSRVVVLPLQRRAFIFFNNWNMCSTFAEDCLRSPVTVRGCHLNIHFVLEDMHLHSSEVVMYRNLMKWSNGYLPQRECLEERLLLVEIFQTSVLLIEMVVNVVASIAPFVSFLPLANTIYIEMAEPRGVKEVVNNSSLRSRFTEDVWMKIRYIRPFSVKVLSENLQDCQQETGTHPTCTPLQTSSSEPAPSVGFKPTTSAAATQSLRETSADSVSDSPSPLGPSAAPLPTHDRMAQEGRVEMETSDLHSNQDGSEEARSPGPERGESRNQILMETRAIQVDSKDESPTKRPSRVQAGTVQEEEDAHLKSDPLKDQPPAAETQSVRCGHVTVEMLPEEENPPNQQQEEKVGGYQTGAEDEAPTKEAEGLESASLTSSASDGREEAVMEPDEGASEEPAQKLKEEPIKEEDPAGGTSPGLHHVKVESLDGSDDRVEEACEDPSRSERAGPEERPTAGEQPAAGVIGDPPAAAGVIGDPPAAAGVRGDPPAAAGVIGDPPAAAGVRGDPPAAAGVRGDPPAAAGLRGDPPAAAGVRGDPQTLQEPQRFEVDLAAREDDRLNVSRPTKRKLGDDTEETLKPDEMGRTPEDLQKPAANRPRGRPRKKMGVANVRKSPKGKPESPGAERREEDGKTSAGPEAFTPEIQKRAKDAGNRPTKEKDEEVTVSRPQARRLVHLEGTQTRSGRVPARSILQPFNPNRSYGQEFTVPTKAFYCNLCSVFYMRETAEDDLHCCSKLHYDKLREYFQKRAQLRKCSRKLR</sequence>
<evidence type="ECO:0000256" key="3">
    <source>
        <dbReference type="ARBA" id="ARBA00022771"/>
    </source>
</evidence>
<dbReference type="RefSeq" id="XP_023822157.1">
    <property type="nucleotide sequence ID" value="XM_023966389.1"/>
</dbReference>
<feature type="compositionally biased region" description="Basic residues" evidence="6">
    <location>
        <begin position="351"/>
        <end position="380"/>
    </location>
</feature>
<evidence type="ECO:0000256" key="6">
    <source>
        <dbReference type="SAM" id="MobiDB-lite"/>
    </source>
</evidence>
<feature type="compositionally biased region" description="Basic residues" evidence="6">
    <location>
        <begin position="134"/>
        <end position="144"/>
    </location>
</feature>
<feature type="compositionally biased region" description="Basic and acidic residues" evidence="6">
    <location>
        <begin position="1544"/>
        <end position="1564"/>
    </location>
</feature>